<evidence type="ECO:0000313" key="1">
    <source>
        <dbReference type="EMBL" id="EDT42259.1"/>
    </source>
</evidence>
<reference evidence="1 2" key="1">
    <citation type="submission" date="2008-03" db="EMBL/GenBank/DDBJ databases">
        <title>Sequencing of the draft genome and assembly of Burkholderia ambifaria MEX-5.</title>
        <authorList>
            <consortium name="US DOE Joint Genome Institute (JGI-PGF)"/>
            <person name="Copeland A."/>
            <person name="Lucas S."/>
            <person name="Lapidus A."/>
            <person name="Glavina del Rio T."/>
            <person name="Dalin E."/>
            <person name="Tice H."/>
            <person name="Bruce D."/>
            <person name="Goodwin L."/>
            <person name="Pitluck S."/>
            <person name="Larimer F."/>
            <person name="Land M.L."/>
            <person name="Hauser L."/>
            <person name="Tiedje J."/>
            <person name="Richardson P."/>
        </authorList>
    </citation>
    <scope>NUCLEOTIDE SEQUENCE [LARGE SCALE GENOMIC DNA]</scope>
    <source>
        <strain evidence="1 2">MEX-5</strain>
    </source>
</reference>
<dbReference type="Proteomes" id="UP000004814">
    <property type="component" value="Unassembled WGS sequence"/>
</dbReference>
<dbReference type="EMBL" id="ABLK01000045">
    <property type="protein sequence ID" value="EDT42259.1"/>
    <property type="molecule type" value="Genomic_DNA"/>
</dbReference>
<gene>
    <name evidence="1" type="ORF">BamMEX5DRAFT_1948</name>
</gene>
<accession>B1T2D2</accession>
<name>B1T2D2_9BURK</name>
<comment type="caution">
    <text evidence="1">The sequence shown here is derived from an EMBL/GenBank/DDBJ whole genome shotgun (WGS) entry which is preliminary data.</text>
</comment>
<dbReference type="AlphaFoldDB" id="B1T2D2"/>
<organism evidence="1 2">
    <name type="scientific">Burkholderia ambifaria MEX-5</name>
    <dbReference type="NCBI Taxonomy" id="396597"/>
    <lineage>
        <taxon>Bacteria</taxon>
        <taxon>Pseudomonadati</taxon>
        <taxon>Pseudomonadota</taxon>
        <taxon>Betaproteobacteria</taxon>
        <taxon>Burkholderiales</taxon>
        <taxon>Burkholderiaceae</taxon>
        <taxon>Burkholderia</taxon>
        <taxon>Burkholderia cepacia complex</taxon>
    </lineage>
</organism>
<protein>
    <submittedName>
        <fullName evidence="1">Uncharacterized protein</fullName>
    </submittedName>
</protein>
<proteinExistence type="predicted"/>
<dbReference type="PATRIC" id="fig|396597.7.peg.6246"/>
<evidence type="ECO:0000313" key="2">
    <source>
        <dbReference type="Proteomes" id="UP000004814"/>
    </source>
</evidence>
<sequence length="45" mass="5031">MTRAERACVSGGFQATCIREDYNGKFGLARAQSDRDMISSWIVMT</sequence>